<gene>
    <name evidence="4" type="ORF">DCAR_0208773</name>
</gene>
<organism evidence="4 5">
    <name type="scientific">Daucus carota subsp. sativus</name>
    <name type="common">Carrot</name>
    <dbReference type="NCBI Taxonomy" id="79200"/>
    <lineage>
        <taxon>Eukaryota</taxon>
        <taxon>Viridiplantae</taxon>
        <taxon>Streptophyta</taxon>
        <taxon>Embryophyta</taxon>
        <taxon>Tracheophyta</taxon>
        <taxon>Spermatophyta</taxon>
        <taxon>Magnoliopsida</taxon>
        <taxon>eudicotyledons</taxon>
        <taxon>Gunneridae</taxon>
        <taxon>Pentapetalae</taxon>
        <taxon>asterids</taxon>
        <taxon>campanulids</taxon>
        <taxon>Apiales</taxon>
        <taxon>Apiaceae</taxon>
        <taxon>Apioideae</taxon>
        <taxon>Scandiceae</taxon>
        <taxon>Daucinae</taxon>
        <taxon>Daucus</taxon>
        <taxon>Daucus sect. Daucus</taxon>
    </lineage>
</organism>
<dbReference type="Proteomes" id="UP000077755">
    <property type="component" value="Chromosome 2"/>
</dbReference>
<reference evidence="4" key="2">
    <citation type="submission" date="2022-03" db="EMBL/GenBank/DDBJ databases">
        <title>Draft title - Genomic analysis of global carrot germplasm unveils the trajectory of domestication and the origin of high carotenoid orange carrot.</title>
        <authorList>
            <person name="Iorizzo M."/>
            <person name="Ellison S."/>
            <person name="Senalik D."/>
            <person name="Macko-Podgorni A."/>
            <person name="Grzebelus D."/>
            <person name="Bostan H."/>
            <person name="Rolling W."/>
            <person name="Curaba J."/>
            <person name="Simon P."/>
        </authorList>
    </citation>
    <scope>NUCLEOTIDE SEQUENCE</scope>
    <source>
        <tissue evidence="4">Leaf</tissue>
    </source>
</reference>
<dbReference type="Pfam" id="PF02536">
    <property type="entry name" value="mTERF"/>
    <property type="match status" value="2"/>
</dbReference>
<accession>A0A166ESZ6</accession>
<protein>
    <submittedName>
        <fullName evidence="4">Uncharacterized protein</fullName>
    </submittedName>
</protein>
<comment type="similarity">
    <text evidence="1">Belongs to the mTERF family.</text>
</comment>
<dbReference type="OrthoDB" id="637682at2759"/>
<sequence>MAALRWFSKLRTNPIINIHTATYGTISKDLRDLKLNTVVNLFESFGFSQAHVDRILLVKPTRLLSPRLLKPKLQFLQSIFNQSDSDVVKIVNKTPHVLKRSLKNHLVPIFDLLKSITGSHQNAAASIMSNPFVLTYSISTDLLRNIELLQRIGVPEDQVLKFITGYGQVSGKKHDKFCKVVEKVRDMGFDVSSYSFRRAVNTMCLISDETWEAKCKVYRSFGFSDDEIVLMFKKLPAVVAYSEKRIRQVVGFYVEKLGWPQSRLAVMPYVTAFSLEKRIVPRCSVLQALESRKSITSKLGLYQILVMADSAFLEKYVIAHIVEVPDVMDAYTGKLRFDEYNFRCRF</sequence>
<dbReference type="EMBL" id="CP093344">
    <property type="protein sequence ID" value="WOG89535.1"/>
    <property type="molecule type" value="Genomic_DNA"/>
</dbReference>
<dbReference type="KEGG" id="dcr:108207747"/>
<evidence type="ECO:0000256" key="2">
    <source>
        <dbReference type="ARBA" id="ARBA00022472"/>
    </source>
</evidence>
<keyword evidence="2" id="KW-0805">Transcription regulation</keyword>
<dbReference type="OMA" id="DTHACLE"/>
<dbReference type="AlphaFoldDB" id="A0A166ESZ6"/>
<keyword evidence="5" id="KW-1185">Reference proteome</keyword>
<dbReference type="Gramene" id="KZN06937">
    <property type="protein sequence ID" value="KZN06937"/>
    <property type="gene ID" value="DCAR_007774"/>
</dbReference>
<dbReference type="PANTHER" id="PTHR13068:SF236">
    <property type="entry name" value="OS02G0749800 PROTEIN"/>
    <property type="match status" value="1"/>
</dbReference>
<proteinExistence type="inferred from homology"/>
<dbReference type="GO" id="GO:0006353">
    <property type="term" value="P:DNA-templated transcription termination"/>
    <property type="evidence" value="ECO:0007669"/>
    <property type="project" value="UniProtKB-KW"/>
</dbReference>
<reference evidence="4" key="1">
    <citation type="journal article" date="2016" name="Nat. Genet.">
        <title>A high-quality carrot genome assembly provides new insights into carotenoid accumulation and asterid genome evolution.</title>
        <authorList>
            <person name="Iorizzo M."/>
            <person name="Ellison S."/>
            <person name="Senalik D."/>
            <person name="Zeng P."/>
            <person name="Satapoomin P."/>
            <person name="Huang J."/>
            <person name="Bowman M."/>
            <person name="Iovene M."/>
            <person name="Sanseverino W."/>
            <person name="Cavagnaro P."/>
            <person name="Yildiz M."/>
            <person name="Macko-Podgorni A."/>
            <person name="Moranska E."/>
            <person name="Grzebelus E."/>
            <person name="Grzebelus D."/>
            <person name="Ashrafi H."/>
            <person name="Zheng Z."/>
            <person name="Cheng S."/>
            <person name="Spooner D."/>
            <person name="Van Deynze A."/>
            <person name="Simon P."/>
        </authorList>
    </citation>
    <scope>NUCLEOTIDE SEQUENCE</scope>
    <source>
        <tissue evidence="4">Leaf</tissue>
    </source>
</reference>
<dbReference type="InterPro" id="IPR003690">
    <property type="entry name" value="MTERF"/>
</dbReference>
<keyword evidence="2" id="KW-0804">Transcription</keyword>
<keyword evidence="2" id="KW-0806">Transcription termination</keyword>
<name>A0A166ESZ6_DAUCS</name>
<dbReference type="SMART" id="SM00733">
    <property type="entry name" value="Mterf"/>
    <property type="match status" value="4"/>
</dbReference>
<keyword evidence="3" id="KW-0809">Transit peptide</keyword>
<dbReference type="FunFam" id="1.25.70.10:FF:000001">
    <property type="entry name" value="Mitochondrial transcription termination factor-like"/>
    <property type="match status" value="1"/>
</dbReference>
<dbReference type="GO" id="GO:0003676">
    <property type="term" value="F:nucleic acid binding"/>
    <property type="evidence" value="ECO:0007669"/>
    <property type="project" value="InterPro"/>
</dbReference>
<dbReference type="InterPro" id="IPR038538">
    <property type="entry name" value="MTERF_sf"/>
</dbReference>
<dbReference type="Gene3D" id="1.25.70.10">
    <property type="entry name" value="Transcription termination factor 3, mitochondrial"/>
    <property type="match status" value="1"/>
</dbReference>
<dbReference type="PANTHER" id="PTHR13068">
    <property type="entry name" value="CGI-12 PROTEIN-RELATED"/>
    <property type="match status" value="1"/>
</dbReference>
<evidence type="ECO:0000256" key="1">
    <source>
        <dbReference type="ARBA" id="ARBA00007692"/>
    </source>
</evidence>
<evidence type="ECO:0000256" key="3">
    <source>
        <dbReference type="ARBA" id="ARBA00022946"/>
    </source>
</evidence>
<evidence type="ECO:0000313" key="5">
    <source>
        <dbReference type="Proteomes" id="UP000077755"/>
    </source>
</evidence>
<evidence type="ECO:0000313" key="4">
    <source>
        <dbReference type="EMBL" id="WOG89535.1"/>
    </source>
</evidence>